<gene>
    <name evidence="2" type="ORF">Gotri_023710</name>
</gene>
<dbReference type="AlphaFoldDB" id="A0A7J9DKA9"/>
<comment type="caution">
    <text evidence="2">The sequence shown here is derived from an EMBL/GenBank/DDBJ whole genome shotgun (WGS) entry which is preliminary data.</text>
</comment>
<evidence type="ECO:0000313" key="3">
    <source>
        <dbReference type="Proteomes" id="UP000593568"/>
    </source>
</evidence>
<dbReference type="EMBL" id="JABEZW010000003">
    <property type="protein sequence ID" value="MBA0761004.1"/>
    <property type="molecule type" value="Genomic_DNA"/>
</dbReference>
<keyword evidence="1" id="KW-0812">Transmembrane</keyword>
<reference evidence="2 3" key="1">
    <citation type="journal article" date="2019" name="Genome Biol. Evol.">
        <title>Insights into the evolution of the New World diploid cottons (Gossypium, subgenus Houzingenia) based on genome sequencing.</title>
        <authorList>
            <person name="Grover C.E."/>
            <person name="Arick M.A. 2nd"/>
            <person name="Thrash A."/>
            <person name="Conover J.L."/>
            <person name="Sanders W.S."/>
            <person name="Peterson D.G."/>
            <person name="Frelichowski J.E."/>
            <person name="Scheffler J.A."/>
            <person name="Scheffler B.E."/>
            <person name="Wendel J.F."/>
        </authorList>
    </citation>
    <scope>NUCLEOTIDE SEQUENCE [LARGE SCALE GENOMIC DNA]</scope>
    <source>
        <strain evidence="2">8</strain>
        <tissue evidence="2">Leaf</tissue>
    </source>
</reference>
<accession>A0A7J9DKA9</accession>
<proteinExistence type="predicted"/>
<dbReference type="Proteomes" id="UP000593568">
    <property type="component" value="Unassembled WGS sequence"/>
</dbReference>
<evidence type="ECO:0000256" key="1">
    <source>
        <dbReference type="SAM" id="Phobius"/>
    </source>
</evidence>
<organism evidence="2 3">
    <name type="scientific">Gossypium trilobum</name>
    <dbReference type="NCBI Taxonomy" id="34281"/>
    <lineage>
        <taxon>Eukaryota</taxon>
        <taxon>Viridiplantae</taxon>
        <taxon>Streptophyta</taxon>
        <taxon>Embryophyta</taxon>
        <taxon>Tracheophyta</taxon>
        <taxon>Spermatophyta</taxon>
        <taxon>Magnoliopsida</taxon>
        <taxon>eudicotyledons</taxon>
        <taxon>Gunneridae</taxon>
        <taxon>Pentapetalae</taxon>
        <taxon>rosids</taxon>
        <taxon>malvids</taxon>
        <taxon>Malvales</taxon>
        <taxon>Malvaceae</taxon>
        <taxon>Malvoideae</taxon>
        <taxon>Gossypium</taxon>
    </lineage>
</organism>
<keyword evidence="1" id="KW-1133">Transmembrane helix</keyword>
<evidence type="ECO:0000313" key="2">
    <source>
        <dbReference type="EMBL" id="MBA0761004.1"/>
    </source>
</evidence>
<name>A0A7J9DKA9_9ROSI</name>
<protein>
    <submittedName>
        <fullName evidence="2">Uncharacterized protein</fullName>
    </submittedName>
</protein>
<feature type="transmembrane region" description="Helical" evidence="1">
    <location>
        <begin position="51"/>
        <end position="69"/>
    </location>
</feature>
<sequence length="116" mass="13118">MFACLFLYFLLLFSFILVAGDSGVVIGFLQLLKVLVACLFKRYLKGVDSDQFLMSQLLSHVIGIIRVLFSRKEESVLERSLAYLLLNGKGRLRRASTSDCQETTPFFEQVARSRGS</sequence>
<keyword evidence="1" id="KW-0472">Membrane</keyword>
<keyword evidence="3" id="KW-1185">Reference proteome</keyword>